<dbReference type="PROSITE" id="PS50928">
    <property type="entry name" value="ABC_TM1"/>
    <property type="match status" value="1"/>
</dbReference>
<gene>
    <name evidence="9" type="ORF">D9Q81_07015</name>
</gene>
<dbReference type="Gene3D" id="1.10.3720.10">
    <property type="entry name" value="MetI-like"/>
    <property type="match status" value="1"/>
</dbReference>
<feature type="transmembrane region" description="Helical" evidence="7">
    <location>
        <begin position="195"/>
        <end position="220"/>
    </location>
</feature>
<sequence>MPGYIKLIWSHWSARIGLVISIFIVFIAIFAPLIAPRDYAQTDLKHRLEPPSPDFPFGTDELGRCIFSRVIYGSRIALWVGILVVLVEALVGVTLGIIAGYWEGWIDRVISFLSDSIWALPPIVLALGVVTVIGPGISQVVTAIAIVSWPPFTRVSRAKVLSIKNREFVIAAKAIGESDISIIARYILPNIIPSILVLATLTLPTAILSTTALSFLGFGAQPPTPDWGDMIAKGMGYLQIAPWISAFPGIFLVITSLGFNLLGDGLRDLIDPRLRI</sequence>
<dbReference type="SUPFAM" id="SSF161098">
    <property type="entry name" value="MetI-like"/>
    <property type="match status" value="1"/>
</dbReference>
<feature type="transmembrane region" description="Helical" evidence="7">
    <location>
        <begin position="76"/>
        <end position="102"/>
    </location>
</feature>
<dbReference type="EMBL" id="RCOR01000037">
    <property type="protein sequence ID" value="RSN68069.1"/>
    <property type="molecule type" value="Genomic_DNA"/>
</dbReference>
<protein>
    <submittedName>
        <fullName evidence="9">ABC transporter permease</fullName>
    </submittedName>
</protein>
<keyword evidence="4 7" id="KW-0812">Transmembrane</keyword>
<dbReference type="InterPro" id="IPR025966">
    <property type="entry name" value="OppC_N"/>
</dbReference>
<evidence type="ECO:0000256" key="7">
    <source>
        <dbReference type="RuleBase" id="RU363032"/>
    </source>
</evidence>
<accession>A0A3R9RI57</accession>
<keyword evidence="5 7" id="KW-1133">Transmembrane helix</keyword>
<organism evidence="9 10">
    <name type="scientific">Candidatus Korarchaeum cryptofilum</name>
    <dbReference type="NCBI Taxonomy" id="498846"/>
    <lineage>
        <taxon>Archaea</taxon>
        <taxon>Thermoproteota</taxon>
        <taxon>Candidatus Korarchaeia</taxon>
        <taxon>Candidatus Korarchaeales</taxon>
        <taxon>Candidatus Korarchaeaceae</taxon>
        <taxon>Candidatus Korarchaeum</taxon>
    </lineage>
</organism>
<name>A0A3R9RI57_9CREN</name>
<evidence type="ECO:0000256" key="5">
    <source>
        <dbReference type="ARBA" id="ARBA00022989"/>
    </source>
</evidence>
<dbReference type="Pfam" id="PF12911">
    <property type="entry name" value="OppC_N"/>
    <property type="match status" value="1"/>
</dbReference>
<evidence type="ECO:0000313" key="10">
    <source>
        <dbReference type="Proteomes" id="UP000278149"/>
    </source>
</evidence>
<dbReference type="InterPro" id="IPR000515">
    <property type="entry name" value="MetI-like"/>
</dbReference>
<comment type="caution">
    <text evidence="9">The sequence shown here is derived from an EMBL/GenBank/DDBJ whole genome shotgun (WGS) entry which is preliminary data.</text>
</comment>
<feature type="transmembrane region" description="Helical" evidence="7">
    <location>
        <begin position="12"/>
        <end position="35"/>
    </location>
</feature>
<keyword evidence="2 7" id="KW-0813">Transport</keyword>
<dbReference type="CDD" id="cd06261">
    <property type="entry name" value="TM_PBP2"/>
    <property type="match status" value="1"/>
</dbReference>
<dbReference type="AlphaFoldDB" id="A0A3R9RI57"/>
<dbReference type="Proteomes" id="UP000278149">
    <property type="component" value="Unassembled WGS sequence"/>
</dbReference>
<dbReference type="PANTHER" id="PTHR43386:SF1">
    <property type="entry name" value="D,D-DIPEPTIDE TRANSPORT SYSTEM PERMEASE PROTEIN DDPC-RELATED"/>
    <property type="match status" value="1"/>
</dbReference>
<evidence type="ECO:0000259" key="8">
    <source>
        <dbReference type="PROSITE" id="PS50928"/>
    </source>
</evidence>
<keyword evidence="6 7" id="KW-0472">Membrane</keyword>
<reference evidence="9 10" key="1">
    <citation type="submission" date="2018-10" db="EMBL/GenBank/DDBJ databases">
        <title>Co-occurring genomic capacity for anaerobic methane metabolism and dissimilatory sulfite reduction discovered in the Korarchaeota.</title>
        <authorList>
            <person name="Mckay L.J."/>
            <person name="Dlakic M."/>
            <person name="Fields M.W."/>
            <person name="Delmont T.O."/>
            <person name="Eren A.M."/>
            <person name="Jay Z.J."/>
            <person name="Klingelsmith K.B."/>
            <person name="Rusch D.B."/>
            <person name="Inskeep W.P."/>
        </authorList>
    </citation>
    <scope>NUCLEOTIDE SEQUENCE [LARGE SCALE GENOMIC DNA]</scope>
    <source>
        <strain evidence="9 10">WS</strain>
    </source>
</reference>
<proteinExistence type="inferred from homology"/>
<evidence type="ECO:0000256" key="2">
    <source>
        <dbReference type="ARBA" id="ARBA00022448"/>
    </source>
</evidence>
<evidence type="ECO:0000256" key="4">
    <source>
        <dbReference type="ARBA" id="ARBA00022692"/>
    </source>
</evidence>
<dbReference type="Pfam" id="PF00528">
    <property type="entry name" value="BPD_transp_1"/>
    <property type="match status" value="1"/>
</dbReference>
<comment type="subcellular location">
    <subcellularLocation>
        <location evidence="1 7">Cell membrane</location>
        <topology evidence="1 7">Multi-pass membrane protein</topology>
    </subcellularLocation>
</comment>
<evidence type="ECO:0000256" key="6">
    <source>
        <dbReference type="ARBA" id="ARBA00023136"/>
    </source>
</evidence>
<dbReference type="InterPro" id="IPR035906">
    <property type="entry name" value="MetI-like_sf"/>
</dbReference>
<evidence type="ECO:0000313" key="9">
    <source>
        <dbReference type="EMBL" id="RSN68069.1"/>
    </source>
</evidence>
<dbReference type="InterPro" id="IPR050366">
    <property type="entry name" value="BP-dependent_transpt_permease"/>
</dbReference>
<evidence type="ECO:0000256" key="3">
    <source>
        <dbReference type="ARBA" id="ARBA00022475"/>
    </source>
</evidence>
<feature type="transmembrane region" description="Helical" evidence="7">
    <location>
        <begin position="240"/>
        <end position="263"/>
    </location>
</feature>
<feature type="transmembrane region" description="Helical" evidence="7">
    <location>
        <begin position="122"/>
        <end position="149"/>
    </location>
</feature>
<feature type="domain" description="ABC transmembrane type-1" evidence="8">
    <location>
        <begin position="74"/>
        <end position="263"/>
    </location>
</feature>
<keyword evidence="3" id="KW-1003">Cell membrane</keyword>
<dbReference type="PANTHER" id="PTHR43386">
    <property type="entry name" value="OLIGOPEPTIDE TRANSPORT SYSTEM PERMEASE PROTEIN APPC"/>
    <property type="match status" value="1"/>
</dbReference>
<evidence type="ECO:0000256" key="1">
    <source>
        <dbReference type="ARBA" id="ARBA00004651"/>
    </source>
</evidence>
<comment type="similarity">
    <text evidence="7">Belongs to the binding-protein-dependent transport system permease family.</text>
</comment>
<dbReference type="GO" id="GO:0055085">
    <property type="term" value="P:transmembrane transport"/>
    <property type="evidence" value="ECO:0007669"/>
    <property type="project" value="InterPro"/>
</dbReference>
<dbReference type="GO" id="GO:0005886">
    <property type="term" value="C:plasma membrane"/>
    <property type="evidence" value="ECO:0007669"/>
    <property type="project" value="UniProtKB-SubCell"/>
</dbReference>